<feature type="domain" description="Fork-head" evidence="8">
    <location>
        <begin position="5"/>
        <end position="62"/>
    </location>
</feature>
<keyword evidence="2" id="KW-0805">Transcription regulation</keyword>
<feature type="DNA-binding region" description="Fork-head" evidence="6">
    <location>
        <begin position="5"/>
        <end position="62"/>
    </location>
</feature>
<protein>
    <submittedName>
        <fullName evidence="9">Forkhead box protein N1 like protein</fullName>
    </submittedName>
</protein>
<accession>A0A8T0FZA9</accession>
<evidence type="ECO:0000256" key="6">
    <source>
        <dbReference type="PROSITE-ProRule" id="PRU00089"/>
    </source>
</evidence>
<feature type="region of interest" description="Disordered" evidence="7">
    <location>
        <begin position="91"/>
        <end position="122"/>
    </location>
</feature>
<keyword evidence="1" id="KW-0217">Developmental protein</keyword>
<proteinExistence type="predicted"/>
<evidence type="ECO:0000313" key="10">
    <source>
        <dbReference type="Proteomes" id="UP000807504"/>
    </source>
</evidence>
<dbReference type="GO" id="GO:0005634">
    <property type="term" value="C:nucleus"/>
    <property type="evidence" value="ECO:0007669"/>
    <property type="project" value="UniProtKB-SubCell"/>
</dbReference>
<evidence type="ECO:0000256" key="7">
    <source>
        <dbReference type="SAM" id="MobiDB-lite"/>
    </source>
</evidence>
<evidence type="ECO:0000256" key="1">
    <source>
        <dbReference type="ARBA" id="ARBA00022473"/>
    </source>
</evidence>
<evidence type="ECO:0000256" key="3">
    <source>
        <dbReference type="ARBA" id="ARBA00023125"/>
    </source>
</evidence>
<evidence type="ECO:0000259" key="8">
    <source>
        <dbReference type="PROSITE" id="PS50039"/>
    </source>
</evidence>
<dbReference type="GO" id="GO:0000981">
    <property type="term" value="F:DNA-binding transcription factor activity, RNA polymerase II-specific"/>
    <property type="evidence" value="ECO:0007669"/>
    <property type="project" value="TreeGrafter"/>
</dbReference>
<keyword evidence="5 6" id="KW-0539">Nucleus</keyword>
<dbReference type="InterPro" id="IPR036390">
    <property type="entry name" value="WH_DNA-bd_sf"/>
</dbReference>
<keyword evidence="3 6" id="KW-0238">DNA-binding</keyword>
<dbReference type="GO" id="GO:0000976">
    <property type="term" value="F:transcription cis-regulatory region binding"/>
    <property type="evidence" value="ECO:0007669"/>
    <property type="project" value="TreeGrafter"/>
</dbReference>
<evidence type="ECO:0000256" key="4">
    <source>
        <dbReference type="ARBA" id="ARBA00023163"/>
    </source>
</evidence>
<comment type="subcellular location">
    <subcellularLocation>
        <location evidence="6">Nucleus</location>
    </subcellularLocation>
</comment>
<keyword evidence="4" id="KW-0804">Transcription</keyword>
<name>A0A8T0FZA9_ARGBR</name>
<feature type="region of interest" description="Disordered" evidence="7">
    <location>
        <begin position="175"/>
        <end position="202"/>
    </location>
</feature>
<dbReference type="InterPro" id="IPR030456">
    <property type="entry name" value="TF_fork_head_CS_2"/>
</dbReference>
<dbReference type="EMBL" id="JABXBU010000002">
    <property type="protein sequence ID" value="KAF8794970.1"/>
    <property type="molecule type" value="Genomic_DNA"/>
</dbReference>
<feature type="compositionally biased region" description="Basic and acidic residues" evidence="7">
    <location>
        <begin position="237"/>
        <end position="246"/>
    </location>
</feature>
<dbReference type="InterPro" id="IPR049624">
    <property type="entry name" value="FOXN1_4"/>
</dbReference>
<keyword evidence="10" id="KW-1185">Reference proteome</keyword>
<gene>
    <name evidence="9" type="ORF">HNY73_002877</name>
</gene>
<sequence length="246" mass="27754">MDDFENFPYFKTAPNGWKNSVRHNLSLNKCFEKIEKPAGNSTQRKGYLWAMNPAKIEKMEEELQKWGSKDPAAIRKSMANPERLELIEKGELKNSESDSEIENMNISSIDEEENYPQEEKENEMKVQVNSLGNDLLNGDFSSLGESVNIDPCLSELDMQKGFWNDFSDDRLQFLNDSPISPLSPKNSETMDDDSSLDSTPSLQKPYMQANFIYKSAQRASTSSVSSNRFLSNSSLSGKDKGTACNV</sequence>
<dbReference type="AlphaFoldDB" id="A0A8T0FZA9"/>
<dbReference type="Proteomes" id="UP000807504">
    <property type="component" value="Unassembled WGS sequence"/>
</dbReference>
<evidence type="ECO:0000256" key="5">
    <source>
        <dbReference type="ARBA" id="ARBA00023242"/>
    </source>
</evidence>
<evidence type="ECO:0000313" key="9">
    <source>
        <dbReference type="EMBL" id="KAF8794970.1"/>
    </source>
</evidence>
<dbReference type="InterPro" id="IPR001766">
    <property type="entry name" value="Fork_head_dom"/>
</dbReference>
<feature type="region of interest" description="Disordered" evidence="7">
    <location>
        <begin position="227"/>
        <end position="246"/>
    </location>
</feature>
<feature type="compositionally biased region" description="Low complexity" evidence="7">
    <location>
        <begin position="227"/>
        <end position="236"/>
    </location>
</feature>
<dbReference type="InterPro" id="IPR036388">
    <property type="entry name" value="WH-like_DNA-bd_sf"/>
</dbReference>
<organism evidence="9 10">
    <name type="scientific">Argiope bruennichi</name>
    <name type="common">Wasp spider</name>
    <name type="synonym">Aranea bruennichi</name>
    <dbReference type="NCBI Taxonomy" id="94029"/>
    <lineage>
        <taxon>Eukaryota</taxon>
        <taxon>Metazoa</taxon>
        <taxon>Ecdysozoa</taxon>
        <taxon>Arthropoda</taxon>
        <taxon>Chelicerata</taxon>
        <taxon>Arachnida</taxon>
        <taxon>Araneae</taxon>
        <taxon>Araneomorphae</taxon>
        <taxon>Entelegynae</taxon>
        <taxon>Araneoidea</taxon>
        <taxon>Araneidae</taxon>
        <taxon>Argiope</taxon>
    </lineage>
</organism>
<feature type="compositionally biased region" description="Polar residues" evidence="7">
    <location>
        <begin position="175"/>
        <end position="187"/>
    </location>
</feature>
<comment type="caution">
    <text evidence="9">The sequence shown here is derived from an EMBL/GenBank/DDBJ whole genome shotgun (WGS) entry which is preliminary data.</text>
</comment>
<dbReference type="PANTHER" id="PTHR46721:SF3">
    <property type="entry name" value="FORKHEAD BOX N1"/>
    <property type="match status" value="1"/>
</dbReference>
<reference evidence="9" key="2">
    <citation type="submission" date="2020-06" db="EMBL/GenBank/DDBJ databases">
        <authorList>
            <person name="Sheffer M."/>
        </authorList>
    </citation>
    <scope>NUCLEOTIDE SEQUENCE</scope>
</reference>
<dbReference type="Gene3D" id="1.10.10.10">
    <property type="entry name" value="Winged helix-like DNA-binding domain superfamily/Winged helix DNA-binding domain"/>
    <property type="match status" value="1"/>
</dbReference>
<dbReference type="PROSITE" id="PS00658">
    <property type="entry name" value="FORK_HEAD_2"/>
    <property type="match status" value="1"/>
</dbReference>
<dbReference type="SMART" id="SM00339">
    <property type="entry name" value="FH"/>
    <property type="match status" value="1"/>
</dbReference>
<reference evidence="9" key="1">
    <citation type="journal article" date="2020" name="bioRxiv">
        <title>Chromosome-level reference genome of the European wasp spider Argiope bruennichi: a resource for studies on range expansion and evolutionary adaptation.</title>
        <authorList>
            <person name="Sheffer M.M."/>
            <person name="Hoppe A."/>
            <person name="Krehenwinkel H."/>
            <person name="Uhl G."/>
            <person name="Kuss A.W."/>
            <person name="Jensen L."/>
            <person name="Jensen C."/>
            <person name="Gillespie R.G."/>
            <person name="Hoff K.J."/>
            <person name="Prost S."/>
        </authorList>
    </citation>
    <scope>NUCLEOTIDE SEQUENCE</scope>
</reference>
<dbReference type="SUPFAM" id="SSF46785">
    <property type="entry name" value="Winged helix' DNA-binding domain"/>
    <property type="match status" value="1"/>
</dbReference>
<evidence type="ECO:0000256" key="2">
    <source>
        <dbReference type="ARBA" id="ARBA00023015"/>
    </source>
</evidence>
<dbReference type="PROSITE" id="PS50039">
    <property type="entry name" value="FORK_HEAD_3"/>
    <property type="match status" value="1"/>
</dbReference>
<dbReference type="PANTHER" id="PTHR46721">
    <property type="entry name" value="FORKHEAD BOX PROTEIN N1"/>
    <property type="match status" value="1"/>
</dbReference>
<dbReference type="Pfam" id="PF00250">
    <property type="entry name" value="Forkhead"/>
    <property type="match status" value="1"/>
</dbReference>